<dbReference type="Pfam" id="PF19142">
    <property type="entry name" value="DUF5825"/>
    <property type="match status" value="1"/>
</dbReference>
<comment type="caution">
    <text evidence="1">The sequence shown here is derived from an EMBL/GenBank/DDBJ whole genome shotgun (WGS) entry which is preliminary data.</text>
</comment>
<evidence type="ECO:0000313" key="2">
    <source>
        <dbReference type="Proteomes" id="UP000556436"/>
    </source>
</evidence>
<name>A0A7W7LCU3_STRNE</name>
<proteinExistence type="predicted"/>
<accession>A0A7W7LCU3</accession>
<organism evidence="1 2">
    <name type="scientific">Streptomyces netropsis</name>
    <name type="common">Streptoverticillium netropsis</name>
    <dbReference type="NCBI Taxonomy" id="55404"/>
    <lineage>
        <taxon>Bacteria</taxon>
        <taxon>Bacillati</taxon>
        <taxon>Actinomycetota</taxon>
        <taxon>Actinomycetes</taxon>
        <taxon>Kitasatosporales</taxon>
        <taxon>Streptomycetaceae</taxon>
        <taxon>Streptomyces</taxon>
    </lineage>
</organism>
<dbReference type="AlphaFoldDB" id="A0A7W7LCU3"/>
<reference evidence="1 2" key="1">
    <citation type="submission" date="2020-08" db="EMBL/GenBank/DDBJ databases">
        <title>Genomic Encyclopedia of Type Strains, Phase III (KMG-III): the genomes of soil and plant-associated and newly described type strains.</title>
        <authorList>
            <person name="Whitman W."/>
        </authorList>
    </citation>
    <scope>NUCLEOTIDE SEQUENCE [LARGE SCALE GENOMIC DNA]</scope>
    <source>
        <strain evidence="1 2">CECT 3265</strain>
    </source>
</reference>
<protein>
    <submittedName>
        <fullName evidence="1">Uncharacterized protein</fullName>
    </submittedName>
</protein>
<evidence type="ECO:0000313" key="1">
    <source>
        <dbReference type="EMBL" id="MBB4887281.1"/>
    </source>
</evidence>
<dbReference type="RefSeq" id="WP_184734313.1">
    <property type="nucleotide sequence ID" value="NZ_BMRW01000002.1"/>
</dbReference>
<sequence>MTAAAASTTPDALTVTLWRDYDRAACAVPGMRIGARHLDGPGAGHARRLFDAGARRVVLADPVDLTGPMDDARAARTVRTLSLIGDLTSLALAVDWTVRPGPDPHDWRRLGHLHPPTAVLGVEDPQGVLSEWRRGYYICKCVYRRGPGFLQVRDRRYRELRRFTIDEPHYQEAIAALADGARAEDLPADAVEDFLREDLAVRFGEHLWWAPYRVGRWPQAQMVI</sequence>
<keyword evidence="2" id="KW-1185">Reference proteome</keyword>
<dbReference type="InterPro" id="IPR043863">
    <property type="entry name" value="DUF5825"/>
</dbReference>
<dbReference type="EMBL" id="JACHJG010000006">
    <property type="protein sequence ID" value="MBB4887281.1"/>
    <property type="molecule type" value="Genomic_DNA"/>
</dbReference>
<dbReference type="Proteomes" id="UP000556436">
    <property type="component" value="Unassembled WGS sequence"/>
</dbReference>
<gene>
    <name evidence="1" type="ORF">FHS38_003335</name>
</gene>